<gene>
    <name evidence="1" type="ORF">DEHRE_09760</name>
</gene>
<organism evidence="1 2">
    <name type="scientific">Dehalobacter restrictus (strain DSM 9455 / PER-K23)</name>
    <dbReference type="NCBI Taxonomy" id="871738"/>
    <lineage>
        <taxon>Bacteria</taxon>
        <taxon>Bacillati</taxon>
        <taxon>Bacillota</taxon>
        <taxon>Clostridia</taxon>
        <taxon>Eubacteriales</taxon>
        <taxon>Desulfitobacteriaceae</taxon>
        <taxon>Dehalobacter</taxon>
    </lineage>
</organism>
<keyword evidence="2" id="KW-1185">Reference proteome</keyword>
<sequence>MIYKTFAQGKTVERLWRKAKGSKGIPYDSQLPN</sequence>
<dbReference type="EMBL" id="CP007033">
    <property type="protein sequence ID" value="AHF11381.1"/>
    <property type="molecule type" value="Genomic_DNA"/>
</dbReference>
<reference evidence="1 2" key="1">
    <citation type="journal article" date="2013" name="Stand. Genomic Sci.">
        <title>Complete genome sequence of Dehalobacter restrictus PER-K23(T.).</title>
        <authorList>
            <person name="Kruse T."/>
            <person name="Maillard J."/>
            <person name="Goodwin L."/>
            <person name="Woyke T."/>
            <person name="Teshima H."/>
            <person name="Bruce D."/>
            <person name="Detter C."/>
            <person name="Tapia R."/>
            <person name="Han C."/>
            <person name="Huntemann M."/>
            <person name="Wei C.L."/>
            <person name="Han J."/>
            <person name="Chen A."/>
            <person name="Kyrpides N."/>
            <person name="Szeto E."/>
            <person name="Markowitz V."/>
            <person name="Ivanova N."/>
            <person name="Pagani I."/>
            <person name="Pati A."/>
            <person name="Pitluck S."/>
            <person name="Nolan M."/>
            <person name="Holliger C."/>
            <person name="Smidt H."/>
        </authorList>
    </citation>
    <scope>NUCLEOTIDE SEQUENCE [LARGE SCALE GENOMIC DNA]</scope>
    <source>
        <strain evidence="2">DSM 9455</strain>
    </source>
</reference>
<accession>A0ABM5P9S4</accession>
<evidence type="ECO:0000313" key="2">
    <source>
        <dbReference type="Proteomes" id="UP000018934"/>
    </source>
</evidence>
<evidence type="ECO:0000313" key="1">
    <source>
        <dbReference type="EMBL" id="AHF11381.1"/>
    </source>
</evidence>
<dbReference type="Proteomes" id="UP000018934">
    <property type="component" value="Chromosome"/>
</dbReference>
<name>A0ABM5P9S4_DEHRP</name>
<protein>
    <recommendedName>
        <fullName evidence="3">Transposase</fullName>
    </recommendedName>
</protein>
<evidence type="ECO:0008006" key="3">
    <source>
        <dbReference type="Google" id="ProtNLM"/>
    </source>
</evidence>
<proteinExistence type="predicted"/>